<dbReference type="GO" id="GO:0000155">
    <property type="term" value="F:phosphorelay sensor kinase activity"/>
    <property type="evidence" value="ECO:0007669"/>
    <property type="project" value="InterPro"/>
</dbReference>
<dbReference type="InterPro" id="IPR036890">
    <property type="entry name" value="HATPase_C_sf"/>
</dbReference>
<keyword evidence="5" id="KW-0547">Nucleotide-binding</keyword>
<evidence type="ECO:0000313" key="13">
    <source>
        <dbReference type="EMBL" id="ADQ14317.1"/>
    </source>
</evidence>
<keyword evidence="6 13" id="KW-0418">Kinase</keyword>
<dbReference type="GO" id="GO:0005524">
    <property type="term" value="F:ATP binding"/>
    <property type="evidence" value="ECO:0007669"/>
    <property type="project" value="UniProtKB-KW"/>
</dbReference>
<keyword evidence="8" id="KW-0902">Two-component regulatory system</keyword>
<dbReference type="PROSITE" id="PS50113">
    <property type="entry name" value="PAC"/>
    <property type="match status" value="1"/>
</dbReference>
<dbReference type="InterPro" id="IPR004358">
    <property type="entry name" value="Sig_transdc_His_kin-like_C"/>
</dbReference>
<dbReference type="PROSITE" id="PS50109">
    <property type="entry name" value="HIS_KIN"/>
    <property type="match status" value="1"/>
</dbReference>
<dbReference type="InterPro" id="IPR003661">
    <property type="entry name" value="HisK_dim/P_dom"/>
</dbReference>
<dbReference type="PANTHER" id="PTHR43711">
    <property type="entry name" value="TWO-COMPONENT HISTIDINE KINASE"/>
    <property type="match status" value="1"/>
</dbReference>
<dbReference type="PROSITE" id="PS50112">
    <property type="entry name" value="PAS"/>
    <property type="match status" value="1"/>
</dbReference>
<dbReference type="SUPFAM" id="SSF47384">
    <property type="entry name" value="Homodimeric domain of signal transducing histidine kinase"/>
    <property type="match status" value="1"/>
</dbReference>
<organism evidence="13 14">
    <name type="scientific">Halanaerobium hydrogeniformans</name>
    <name type="common">Halanaerobium sp. (strain sapolanicus)</name>
    <dbReference type="NCBI Taxonomy" id="656519"/>
    <lineage>
        <taxon>Bacteria</taxon>
        <taxon>Bacillati</taxon>
        <taxon>Bacillota</taxon>
        <taxon>Clostridia</taxon>
        <taxon>Halanaerobiales</taxon>
        <taxon>Halanaerobiaceae</taxon>
        <taxon>Halanaerobium</taxon>
    </lineage>
</organism>
<dbReference type="PANTHER" id="PTHR43711:SF26">
    <property type="entry name" value="SENSOR HISTIDINE KINASE RCSC"/>
    <property type="match status" value="1"/>
</dbReference>
<evidence type="ECO:0000256" key="6">
    <source>
        <dbReference type="ARBA" id="ARBA00022777"/>
    </source>
</evidence>
<dbReference type="EC" id="2.7.13.3" evidence="2"/>
<accession>E4RPV0</accession>
<evidence type="ECO:0000256" key="9">
    <source>
        <dbReference type="SAM" id="Coils"/>
    </source>
</evidence>
<dbReference type="RefSeq" id="WP_013405407.1">
    <property type="nucleotide sequence ID" value="NC_014654.1"/>
</dbReference>
<dbReference type="SUPFAM" id="SSF55785">
    <property type="entry name" value="PYP-like sensor domain (PAS domain)"/>
    <property type="match status" value="2"/>
</dbReference>
<feature type="coiled-coil region" evidence="9">
    <location>
        <begin position="239"/>
        <end position="268"/>
    </location>
</feature>
<dbReference type="SMART" id="SM00091">
    <property type="entry name" value="PAS"/>
    <property type="match status" value="2"/>
</dbReference>
<dbReference type="SUPFAM" id="SSF55874">
    <property type="entry name" value="ATPase domain of HSP90 chaperone/DNA topoisomerase II/histidine kinase"/>
    <property type="match status" value="1"/>
</dbReference>
<reference evidence="13 14" key="1">
    <citation type="submission" date="2010-11" db="EMBL/GenBank/DDBJ databases">
        <title>Complete sequence of Halanaerobium sp. sapolanicus.</title>
        <authorList>
            <consortium name="US DOE Joint Genome Institute"/>
            <person name="Lucas S."/>
            <person name="Copeland A."/>
            <person name="Lapidus A."/>
            <person name="Cheng J.-F."/>
            <person name="Bruce D."/>
            <person name="Goodwin L."/>
            <person name="Pitluck S."/>
            <person name="Davenport K."/>
            <person name="Detter J.C."/>
            <person name="Han C."/>
            <person name="Tapia R."/>
            <person name="Land M."/>
            <person name="Hauser L."/>
            <person name="Jeffries C."/>
            <person name="Kyrpides N."/>
            <person name="Ivanova N."/>
            <person name="Mikhailova N."/>
            <person name="Begemann M.B."/>
            <person name="Mormile M.R."/>
            <person name="Wall J.D."/>
            <person name="Elias D.A."/>
            <person name="Woyke T."/>
        </authorList>
    </citation>
    <scope>NUCLEOTIDE SEQUENCE [LARGE SCALE GENOMIC DNA]</scope>
    <source>
        <strain evidence="14">sapolanicus</strain>
    </source>
</reference>
<dbReference type="Pfam" id="PF02518">
    <property type="entry name" value="HATPase_c"/>
    <property type="match status" value="1"/>
</dbReference>
<evidence type="ECO:0000259" key="10">
    <source>
        <dbReference type="PROSITE" id="PS50109"/>
    </source>
</evidence>
<dbReference type="Gene3D" id="1.10.287.130">
    <property type="match status" value="1"/>
</dbReference>
<keyword evidence="4" id="KW-0808">Transferase</keyword>
<dbReference type="SMART" id="SM00387">
    <property type="entry name" value="HATPase_c"/>
    <property type="match status" value="1"/>
</dbReference>
<dbReference type="Proteomes" id="UP000007434">
    <property type="component" value="Chromosome"/>
</dbReference>
<dbReference type="InterPro" id="IPR003594">
    <property type="entry name" value="HATPase_dom"/>
</dbReference>
<evidence type="ECO:0000313" key="14">
    <source>
        <dbReference type="Proteomes" id="UP000007434"/>
    </source>
</evidence>
<dbReference type="SMART" id="SM00086">
    <property type="entry name" value="PAC"/>
    <property type="match status" value="2"/>
</dbReference>
<dbReference type="InterPro" id="IPR013767">
    <property type="entry name" value="PAS_fold"/>
</dbReference>
<feature type="domain" description="Histidine kinase" evidence="10">
    <location>
        <begin position="272"/>
        <end position="495"/>
    </location>
</feature>
<dbReference type="SMART" id="SM00388">
    <property type="entry name" value="HisKA"/>
    <property type="match status" value="1"/>
</dbReference>
<sequence>MTILSDDFYFLFNDLKQIAFTFNKADEFGAVNKKMADFCGLKIEELENKNISVILNQEDSLKIKNFNQKIFESGERKKKKIILEINNKKKNVEVDVIPHQNYEQEIDYLLCLAVDITDKIKKENIFFRNRERYRTLFDQAPLAFVVYDRQTNIIDWNQRAEEIFGWEKEEVLDKNFNLLVPEDYYSEVTEMTEKLFSGFQNYNNNINKNVSKDGNEIYCEWNNAIIRDQEDNIIEVISIARDITERLRAEEKIKKQNEELEYSKLRTQFFANISHELKTPLNLIFSSLQLLEFYLYNSQTYKDKDKINNYLKSIKNNGFRLLRLVNNLIDITRIEVDAFSLHRGNFDIVKLIREIVNTVSDYLEEKERDFKFICDLDSAVIACDPFNIERVILNLISNAVKFSARGDQIILTLQKVDEAISLSVKDTGIGIEKENQAIIFDKFRQVDQSFKKKREGSGIGLSLVKSIIEMHGGKIELESDYGYYSNFKVFLPFKTIDQEIVEKESYSPDSLLNKVELEFSDINYI</sequence>
<keyword evidence="9" id="KW-0175">Coiled coil</keyword>
<dbReference type="Pfam" id="PF00512">
    <property type="entry name" value="HisKA"/>
    <property type="match status" value="1"/>
</dbReference>
<dbReference type="FunFam" id="3.30.565.10:FF:000037">
    <property type="entry name" value="Hybrid sensor histidine kinase/response regulator"/>
    <property type="match status" value="1"/>
</dbReference>
<dbReference type="InterPro" id="IPR035965">
    <property type="entry name" value="PAS-like_dom_sf"/>
</dbReference>
<dbReference type="EMBL" id="CP002304">
    <property type="protein sequence ID" value="ADQ14317.1"/>
    <property type="molecule type" value="Genomic_DNA"/>
</dbReference>
<dbReference type="PRINTS" id="PR00344">
    <property type="entry name" value="BCTRLSENSOR"/>
</dbReference>
<keyword evidence="14" id="KW-1185">Reference proteome</keyword>
<reference evidence="13 14" key="2">
    <citation type="journal article" date="2011" name="J. Bacteriol.">
        <title>Complete Genome Sequence of the Haloalkaliphilic, Hydrogen Producing Halanaerobium hydrogenoformans.</title>
        <authorList>
            <person name="Brown S.D."/>
            <person name="Begemann M.B."/>
            <person name="Mormile M.R."/>
            <person name="Wall J.D."/>
            <person name="Han C.S."/>
            <person name="Goodwin L.A."/>
            <person name="Pitluck S."/>
            <person name="Land M.L."/>
            <person name="Hauser L.J."/>
            <person name="Elias D.A."/>
        </authorList>
    </citation>
    <scope>NUCLEOTIDE SEQUENCE [LARGE SCALE GENOMIC DNA]</scope>
    <source>
        <strain evidence="14">sapolanicus</strain>
    </source>
</reference>
<dbReference type="Pfam" id="PF00989">
    <property type="entry name" value="PAS"/>
    <property type="match status" value="2"/>
</dbReference>
<dbReference type="STRING" id="656519.Halsa_0870"/>
<dbReference type="InterPro" id="IPR000700">
    <property type="entry name" value="PAS-assoc_C"/>
</dbReference>
<evidence type="ECO:0000256" key="2">
    <source>
        <dbReference type="ARBA" id="ARBA00012438"/>
    </source>
</evidence>
<feature type="domain" description="PAS" evidence="11">
    <location>
        <begin position="129"/>
        <end position="183"/>
    </location>
</feature>
<dbReference type="eggNOG" id="COG5002">
    <property type="taxonomic scope" value="Bacteria"/>
</dbReference>
<keyword evidence="3" id="KW-0597">Phosphoprotein</keyword>
<evidence type="ECO:0000256" key="8">
    <source>
        <dbReference type="ARBA" id="ARBA00023012"/>
    </source>
</evidence>
<gene>
    <name evidence="13" type="ordered locus">Halsa_0870</name>
</gene>
<dbReference type="InterPro" id="IPR050736">
    <property type="entry name" value="Sensor_HK_Regulatory"/>
</dbReference>
<dbReference type="AlphaFoldDB" id="E4RPV0"/>
<feature type="domain" description="PAC" evidence="12">
    <location>
        <begin position="200"/>
        <end position="255"/>
    </location>
</feature>
<dbReference type="InterPro" id="IPR001610">
    <property type="entry name" value="PAC"/>
</dbReference>
<dbReference type="InterPro" id="IPR000014">
    <property type="entry name" value="PAS"/>
</dbReference>
<protein>
    <recommendedName>
        <fullName evidence="2">histidine kinase</fullName>
        <ecNumber evidence="2">2.7.13.3</ecNumber>
    </recommendedName>
</protein>
<dbReference type="HOGENOM" id="CLU_000445_89_20_9"/>
<dbReference type="InterPro" id="IPR005467">
    <property type="entry name" value="His_kinase_dom"/>
</dbReference>
<dbReference type="CDD" id="cd00082">
    <property type="entry name" value="HisKA"/>
    <property type="match status" value="1"/>
</dbReference>
<evidence type="ECO:0000256" key="7">
    <source>
        <dbReference type="ARBA" id="ARBA00022840"/>
    </source>
</evidence>
<keyword evidence="7" id="KW-0067">ATP-binding</keyword>
<evidence type="ECO:0000256" key="4">
    <source>
        <dbReference type="ARBA" id="ARBA00022679"/>
    </source>
</evidence>
<dbReference type="OrthoDB" id="9813394at2"/>
<comment type="catalytic activity">
    <reaction evidence="1">
        <text>ATP + protein L-histidine = ADP + protein N-phospho-L-histidine.</text>
        <dbReference type="EC" id="2.7.13.3"/>
    </reaction>
</comment>
<dbReference type="Gene3D" id="3.30.565.10">
    <property type="entry name" value="Histidine kinase-like ATPase, C-terminal domain"/>
    <property type="match status" value="1"/>
</dbReference>
<evidence type="ECO:0000259" key="12">
    <source>
        <dbReference type="PROSITE" id="PS50113"/>
    </source>
</evidence>
<name>E4RPV0_HALHG</name>
<dbReference type="KEGG" id="has:Halsa_0870"/>
<dbReference type="InterPro" id="IPR036097">
    <property type="entry name" value="HisK_dim/P_sf"/>
</dbReference>
<evidence type="ECO:0000256" key="5">
    <source>
        <dbReference type="ARBA" id="ARBA00022741"/>
    </source>
</evidence>
<evidence type="ECO:0000256" key="3">
    <source>
        <dbReference type="ARBA" id="ARBA00022553"/>
    </source>
</evidence>
<proteinExistence type="predicted"/>
<evidence type="ECO:0000259" key="11">
    <source>
        <dbReference type="PROSITE" id="PS50112"/>
    </source>
</evidence>
<dbReference type="GO" id="GO:0006355">
    <property type="term" value="P:regulation of DNA-templated transcription"/>
    <property type="evidence" value="ECO:0007669"/>
    <property type="project" value="InterPro"/>
</dbReference>
<evidence type="ECO:0000256" key="1">
    <source>
        <dbReference type="ARBA" id="ARBA00000085"/>
    </source>
</evidence>
<dbReference type="Gene3D" id="3.30.450.20">
    <property type="entry name" value="PAS domain"/>
    <property type="match status" value="2"/>
</dbReference>
<dbReference type="NCBIfam" id="TIGR00229">
    <property type="entry name" value="sensory_box"/>
    <property type="match status" value="2"/>
</dbReference>
<dbReference type="CDD" id="cd00130">
    <property type="entry name" value="PAS"/>
    <property type="match status" value="1"/>
</dbReference>